<dbReference type="CDD" id="cd02423">
    <property type="entry name" value="Peptidase_C39G"/>
    <property type="match status" value="1"/>
</dbReference>
<keyword evidence="3" id="KW-1185">Reference proteome</keyword>
<proteinExistence type="predicted"/>
<dbReference type="OrthoDB" id="13401at2"/>
<feature type="domain" description="Peptidase C39" evidence="1">
    <location>
        <begin position="58"/>
        <end position="189"/>
    </location>
</feature>
<gene>
    <name evidence="2" type="ORF">DSCA_19680</name>
</gene>
<reference evidence="2 3" key="1">
    <citation type="submission" date="2019-11" db="EMBL/GenBank/DDBJ databases">
        <title>Comparative genomics of hydrocarbon-degrading Desulfosarcina strains.</title>
        <authorList>
            <person name="Watanabe M."/>
            <person name="Kojima H."/>
            <person name="Fukui M."/>
        </authorList>
    </citation>
    <scope>NUCLEOTIDE SEQUENCE [LARGE SCALE GENOMIC DNA]</scope>
    <source>
        <strain evidence="2 3">PL12</strain>
    </source>
</reference>
<dbReference type="GO" id="GO:0016020">
    <property type="term" value="C:membrane"/>
    <property type="evidence" value="ECO:0007669"/>
    <property type="project" value="InterPro"/>
</dbReference>
<dbReference type="RefSeq" id="WP_155316237.1">
    <property type="nucleotide sequence ID" value="NZ_AP021874.1"/>
</dbReference>
<dbReference type="AlphaFoldDB" id="A0A5K7YG48"/>
<evidence type="ECO:0000313" key="2">
    <source>
        <dbReference type="EMBL" id="BBO68038.1"/>
    </source>
</evidence>
<accession>A0A5K7YG48</accession>
<dbReference type="GO" id="GO:0005524">
    <property type="term" value="F:ATP binding"/>
    <property type="evidence" value="ECO:0007669"/>
    <property type="project" value="InterPro"/>
</dbReference>
<dbReference type="GO" id="GO:0008233">
    <property type="term" value="F:peptidase activity"/>
    <property type="evidence" value="ECO:0007669"/>
    <property type="project" value="InterPro"/>
</dbReference>
<dbReference type="GO" id="GO:0006508">
    <property type="term" value="P:proteolysis"/>
    <property type="evidence" value="ECO:0007669"/>
    <property type="project" value="InterPro"/>
</dbReference>
<dbReference type="Pfam" id="PF03412">
    <property type="entry name" value="Peptidase_C39"/>
    <property type="match status" value="1"/>
</dbReference>
<dbReference type="EMBL" id="AP021874">
    <property type="protein sequence ID" value="BBO68038.1"/>
    <property type="molecule type" value="Genomic_DNA"/>
</dbReference>
<dbReference type="InterPro" id="IPR005074">
    <property type="entry name" value="Peptidase_C39"/>
</dbReference>
<evidence type="ECO:0000259" key="1">
    <source>
        <dbReference type="PROSITE" id="PS50990"/>
    </source>
</evidence>
<name>A0A5K7YG48_9BACT</name>
<dbReference type="KEGG" id="dalk:DSCA_19680"/>
<dbReference type="Proteomes" id="UP000427906">
    <property type="component" value="Chromosome"/>
</dbReference>
<organism evidence="2 3">
    <name type="scientific">Desulfosarcina alkanivorans</name>
    <dbReference type="NCBI Taxonomy" id="571177"/>
    <lineage>
        <taxon>Bacteria</taxon>
        <taxon>Pseudomonadati</taxon>
        <taxon>Thermodesulfobacteriota</taxon>
        <taxon>Desulfobacteria</taxon>
        <taxon>Desulfobacterales</taxon>
        <taxon>Desulfosarcinaceae</taxon>
        <taxon>Desulfosarcina</taxon>
    </lineage>
</organism>
<protein>
    <recommendedName>
        <fullName evidence="1">Peptidase C39 domain-containing protein</fullName>
    </recommendedName>
</protein>
<sequence>MHVLAAFLIFIGLYTGFRTIREIPENELVITTDAAGRVKVRDAVTSIEAMNKANIVRQEYDYSCGSAALATLLNYHFGEDFEERQVIQGLLRHGDSDKIARRRAFSLLDMKRFVGILGYKGVGYKAEYGDLATMKRPCLLPIKIFEYRHFTVFRGIYKDHVFLADPWRGNISLAKDAFLEKWYQNVIFVVYPEGAEEVPLLALKEEDLRFIDEDTARKILFDPALSVKPPVDRRIDDRPQVRQAYKR</sequence>
<evidence type="ECO:0000313" key="3">
    <source>
        <dbReference type="Proteomes" id="UP000427906"/>
    </source>
</evidence>
<dbReference type="PROSITE" id="PS50990">
    <property type="entry name" value="PEPTIDASE_C39"/>
    <property type="match status" value="1"/>
</dbReference>
<dbReference type="Gene3D" id="3.90.70.10">
    <property type="entry name" value="Cysteine proteinases"/>
    <property type="match status" value="1"/>
</dbReference>